<evidence type="ECO:0000256" key="4">
    <source>
        <dbReference type="ARBA" id="ARBA00022679"/>
    </source>
</evidence>
<dbReference type="SMART" id="SM00387">
    <property type="entry name" value="HATPase_c"/>
    <property type="match status" value="1"/>
</dbReference>
<feature type="domain" description="Histidine kinase/HSP90-like ATPase" evidence="8">
    <location>
        <begin position="262"/>
        <end position="376"/>
    </location>
</feature>
<dbReference type="SUPFAM" id="SSF55874">
    <property type="entry name" value="ATPase domain of HSP90 chaperone/DNA topoisomerase II/histidine kinase"/>
    <property type="match status" value="1"/>
</dbReference>
<evidence type="ECO:0000256" key="7">
    <source>
        <dbReference type="SAM" id="Phobius"/>
    </source>
</evidence>
<comment type="catalytic activity">
    <reaction evidence="1">
        <text>ATP + protein L-histidine = ADP + protein N-phospho-L-histidine.</text>
        <dbReference type="EC" id="2.7.13.3"/>
    </reaction>
</comment>
<dbReference type="InterPro" id="IPR003594">
    <property type="entry name" value="HATPase_dom"/>
</dbReference>
<feature type="region of interest" description="Disordered" evidence="6">
    <location>
        <begin position="417"/>
        <end position="449"/>
    </location>
</feature>
<sequence length="449" mass="47364">MARARSSPADSGPPAAAGVLIPAAATALCVAVAVAISPSAARLPVALCGVVATIAVAAVAAESARRGRLIRELRRRYSQHDAGLRALLADQEAMNVRLAESVLPAAIDRLRQGESVDEALRALGFRAGGVHSAQSAHASMLRSVLSAVKAEEDLRDSAQRAFVNIARRVQAIVHQQFLDLREMEEHHGADPRVFGDLLHLDHATALIGRLADSIAVLGGSRPGRQWQQNVPLFSVLRGAMSRITDYQRVELHSVLEVAVVGPAVEPLIHALAELLDNATRYSPPHTRVHLTAIEVQSGVAVEIEDGGVGLSDEARVRAERVLSHVSSGLDLTDLGETPRLGLSVVGRLAQANGFQVSLRPSAYAGVRAVLVIPRDLVTTVPAPTMSIPGAGVVSAGLNPQLVKPVRTQYPEQSAYEVNGNGLPQRHRRTPPAPFVNGSAARATAPPAPT</sequence>
<keyword evidence="3" id="KW-0597">Phosphoprotein</keyword>
<reference evidence="9" key="1">
    <citation type="submission" date="2021-04" db="EMBL/GenBank/DDBJ databases">
        <title>Genome based classification of Actinospica acidithermotolerans sp. nov., an actinobacterium isolated from an Indonesian hot spring.</title>
        <authorList>
            <person name="Kusuma A.B."/>
            <person name="Putra K.E."/>
            <person name="Nafisah S."/>
            <person name="Loh J."/>
            <person name="Nouioui I."/>
            <person name="Goodfellow M."/>
        </authorList>
    </citation>
    <scope>NUCLEOTIDE SEQUENCE</scope>
    <source>
        <strain evidence="9">DSM 45618</strain>
    </source>
</reference>
<evidence type="ECO:0000256" key="5">
    <source>
        <dbReference type="ARBA" id="ARBA00022777"/>
    </source>
</evidence>
<dbReference type="GO" id="GO:0004673">
    <property type="term" value="F:protein histidine kinase activity"/>
    <property type="evidence" value="ECO:0007669"/>
    <property type="project" value="UniProtKB-EC"/>
</dbReference>
<comment type="caution">
    <text evidence="9">The sequence shown here is derived from an EMBL/GenBank/DDBJ whole genome shotgun (WGS) entry which is preliminary data.</text>
</comment>
<evidence type="ECO:0000256" key="2">
    <source>
        <dbReference type="ARBA" id="ARBA00012438"/>
    </source>
</evidence>
<evidence type="ECO:0000313" key="10">
    <source>
        <dbReference type="Proteomes" id="UP000677913"/>
    </source>
</evidence>
<keyword evidence="7" id="KW-0472">Membrane</keyword>
<dbReference type="PANTHER" id="PTHR45436">
    <property type="entry name" value="SENSOR HISTIDINE KINASE YKOH"/>
    <property type="match status" value="1"/>
</dbReference>
<gene>
    <name evidence="9" type="ORF">KGA66_21090</name>
</gene>
<dbReference type="AlphaFoldDB" id="A0A8J8BGA1"/>
<dbReference type="InterPro" id="IPR036890">
    <property type="entry name" value="HATPase_C_sf"/>
</dbReference>
<protein>
    <recommendedName>
        <fullName evidence="2">histidine kinase</fullName>
        <ecNumber evidence="2">2.7.13.3</ecNumber>
    </recommendedName>
</protein>
<feature type="compositionally biased region" description="Low complexity" evidence="6">
    <location>
        <begin position="439"/>
        <end position="449"/>
    </location>
</feature>
<dbReference type="Pfam" id="PF02518">
    <property type="entry name" value="HATPase_c"/>
    <property type="match status" value="1"/>
</dbReference>
<keyword evidence="10" id="KW-1185">Reference proteome</keyword>
<keyword evidence="4" id="KW-0808">Transferase</keyword>
<evidence type="ECO:0000256" key="3">
    <source>
        <dbReference type="ARBA" id="ARBA00022553"/>
    </source>
</evidence>
<evidence type="ECO:0000256" key="6">
    <source>
        <dbReference type="SAM" id="MobiDB-lite"/>
    </source>
</evidence>
<evidence type="ECO:0000256" key="1">
    <source>
        <dbReference type="ARBA" id="ARBA00000085"/>
    </source>
</evidence>
<feature type="transmembrane region" description="Helical" evidence="7">
    <location>
        <begin position="12"/>
        <end position="37"/>
    </location>
</feature>
<dbReference type="EMBL" id="JAGSXH010000089">
    <property type="protein sequence ID" value="MBS2965559.1"/>
    <property type="molecule type" value="Genomic_DNA"/>
</dbReference>
<dbReference type="EC" id="2.7.13.3" evidence="2"/>
<dbReference type="Gene3D" id="3.30.565.10">
    <property type="entry name" value="Histidine kinase-like ATPase, C-terminal domain"/>
    <property type="match status" value="1"/>
</dbReference>
<dbReference type="RefSeq" id="WP_211469913.1">
    <property type="nucleotide sequence ID" value="NZ_JAGSXH010000089.1"/>
</dbReference>
<feature type="transmembrane region" description="Helical" evidence="7">
    <location>
        <begin position="43"/>
        <end position="61"/>
    </location>
</feature>
<dbReference type="GO" id="GO:0000160">
    <property type="term" value="P:phosphorelay signal transduction system"/>
    <property type="evidence" value="ECO:0007669"/>
    <property type="project" value="TreeGrafter"/>
</dbReference>
<keyword evidence="7" id="KW-0812">Transmembrane</keyword>
<dbReference type="GO" id="GO:0005886">
    <property type="term" value="C:plasma membrane"/>
    <property type="evidence" value="ECO:0007669"/>
    <property type="project" value="TreeGrafter"/>
</dbReference>
<dbReference type="PANTHER" id="PTHR45436:SF5">
    <property type="entry name" value="SENSOR HISTIDINE KINASE TRCS"/>
    <property type="match status" value="1"/>
</dbReference>
<accession>A0A8J8BGA1</accession>
<organism evidence="9 10">
    <name type="scientific">Actinocrinis puniceicyclus</name>
    <dbReference type="NCBI Taxonomy" id="977794"/>
    <lineage>
        <taxon>Bacteria</taxon>
        <taxon>Bacillati</taxon>
        <taxon>Actinomycetota</taxon>
        <taxon>Actinomycetes</taxon>
        <taxon>Catenulisporales</taxon>
        <taxon>Actinospicaceae</taxon>
        <taxon>Actinocrinis</taxon>
    </lineage>
</organism>
<feature type="non-terminal residue" evidence="9">
    <location>
        <position position="449"/>
    </location>
</feature>
<evidence type="ECO:0000313" key="9">
    <source>
        <dbReference type="EMBL" id="MBS2965559.1"/>
    </source>
</evidence>
<proteinExistence type="predicted"/>
<evidence type="ECO:0000259" key="8">
    <source>
        <dbReference type="SMART" id="SM00387"/>
    </source>
</evidence>
<dbReference type="Proteomes" id="UP000677913">
    <property type="component" value="Unassembled WGS sequence"/>
</dbReference>
<dbReference type="InterPro" id="IPR050428">
    <property type="entry name" value="TCS_sensor_his_kinase"/>
</dbReference>
<name>A0A8J8BGA1_9ACTN</name>
<keyword evidence="5 9" id="KW-0418">Kinase</keyword>
<keyword evidence="7" id="KW-1133">Transmembrane helix</keyword>